<accession>A0A2M7XIE6</accession>
<dbReference type="EMBL" id="PFWS01000005">
    <property type="protein sequence ID" value="PJA47703.1"/>
    <property type="molecule type" value="Genomic_DNA"/>
</dbReference>
<gene>
    <name evidence="1" type="ORF">CO172_00390</name>
</gene>
<reference evidence="2" key="1">
    <citation type="submission" date="2017-09" db="EMBL/GenBank/DDBJ databases">
        <title>Depth-based differentiation of microbial function through sediment-hosted aquifers and enrichment of novel symbionts in the deep terrestrial subsurface.</title>
        <authorList>
            <person name="Probst A.J."/>
            <person name="Ladd B."/>
            <person name="Jarett J.K."/>
            <person name="Geller-Mcgrath D.E."/>
            <person name="Sieber C.M.K."/>
            <person name="Emerson J.B."/>
            <person name="Anantharaman K."/>
            <person name="Thomas B.C."/>
            <person name="Malmstrom R."/>
            <person name="Stieglmeier M."/>
            <person name="Klingl A."/>
            <person name="Woyke T."/>
            <person name="Ryan C.M."/>
            <person name="Banfield J.F."/>
        </authorList>
    </citation>
    <scope>NUCLEOTIDE SEQUENCE [LARGE SCALE GENOMIC DNA]</scope>
</reference>
<dbReference type="Proteomes" id="UP000229749">
    <property type="component" value="Unassembled WGS sequence"/>
</dbReference>
<evidence type="ECO:0000313" key="2">
    <source>
        <dbReference type="Proteomes" id="UP000229749"/>
    </source>
</evidence>
<evidence type="ECO:0000313" key="1">
    <source>
        <dbReference type="EMBL" id="PJA47703.1"/>
    </source>
</evidence>
<proteinExistence type="predicted"/>
<organism evidence="1 2">
    <name type="scientific">Candidatus Uhrbacteria bacterium CG_4_9_14_3_um_filter_36_7</name>
    <dbReference type="NCBI Taxonomy" id="1975033"/>
    <lineage>
        <taxon>Bacteria</taxon>
        <taxon>Candidatus Uhriibacteriota</taxon>
    </lineage>
</organism>
<comment type="caution">
    <text evidence="1">The sequence shown here is derived from an EMBL/GenBank/DDBJ whole genome shotgun (WGS) entry which is preliminary data.</text>
</comment>
<sequence>MGWYVPADVVIEDEGTIVLAETSPPKSAIIERLLLVNNGQTLNEWEKPVEQLVYLFLENIDEEFRVRRKKYNVEMKNWQEFKSKNIFRRTVLWTNRMVPPNPGLYPPTFEVITDYYIERLSQFMRNLCAERHIMNRQCPGSGNELQVVEHKALLVYQKLSRISRRQQRSK</sequence>
<name>A0A2M7XIE6_9BACT</name>
<dbReference type="AlphaFoldDB" id="A0A2M7XIE6"/>
<protein>
    <submittedName>
        <fullName evidence="1">Uncharacterized protein</fullName>
    </submittedName>
</protein>